<evidence type="ECO:0000313" key="4">
    <source>
        <dbReference type="EMBL" id="BAY17292.1"/>
    </source>
</evidence>
<name>A0A1Z4GII9_9CYAN</name>
<gene>
    <name evidence="3" type="primary">fdhD</name>
    <name evidence="4" type="ORF">NIES21_31280</name>
</gene>
<dbReference type="NCBIfam" id="TIGR00129">
    <property type="entry name" value="fdhD_narQ"/>
    <property type="match status" value="1"/>
</dbReference>
<feature type="active site" description="Cysteine persulfide intermediate" evidence="3">
    <location>
        <position position="120"/>
    </location>
</feature>
<dbReference type="GO" id="GO:0005737">
    <property type="term" value="C:cytoplasm"/>
    <property type="evidence" value="ECO:0007669"/>
    <property type="project" value="UniProtKB-SubCell"/>
</dbReference>
<dbReference type="EMBL" id="AP018174">
    <property type="protein sequence ID" value="BAY17292.1"/>
    <property type="molecule type" value="Genomic_DNA"/>
</dbReference>
<dbReference type="PANTHER" id="PTHR30592:SF1">
    <property type="entry name" value="SULFUR CARRIER PROTEIN FDHD"/>
    <property type="match status" value="1"/>
</dbReference>
<dbReference type="InterPro" id="IPR003786">
    <property type="entry name" value="FdhD"/>
</dbReference>
<dbReference type="Pfam" id="PF02634">
    <property type="entry name" value="FdhD-NarQ"/>
    <property type="match status" value="1"/>
</dbReference>
<dbReference type="SUPFAM" id="SSF53927">
    <property type="entry name" value="Cytidine deaminase-like"/>
    <property type="match status" value="1"/>
</dbReference>
<proteinExistence type="inferred from homology"/>
<comment type="subcellular location">
    <subcellularLocation>
        <location evidence="3">Cytoplasm</location>
    </subcellularLocation>
</comment>
<dbReference type="GO" id="GO:0006777">
    <property type="term" value="P:Mo-molybdopterin cofactor biosynthetic process"/>
    <property type="evidence" value="ECO:0007669"/>
    <property type="project" value="UniProtKB-UniRule"/>
</dbReference>
<sequence>MKFPHQSKIKAQVWVVENGKKRLRQDQLTTEEPLEIRLTSPSRTVAITMRTPGADFELVAGFLFSEGVINSKQDIQKMSYCTDESIDGEQRHNIINVQLKPGLNPDLQPLERHFYINSACGVCGKASIAALQLRGCAKITSDLTVKSEIIYSLSEQLRSHQGIFSATGGLHAAAVFDAEGTMLNLQEDVGRHNALDKLIGKAVLSEELPFNHHIVMVSGRSSFELLQKSVVAGVPIVCSVSAPSSLAVSVAEEFGITLVGFLRGTRFNIYTGWQRIMGT</sequence>
<dbReference type="NCBIfam" id="NF001943">
    <property type="entry name" value="PRK00724.1-2"/>
    <property type="match status" value="1"/>
</dbReference>
<dbReference type="InterPro" id="IPR016193">
    <property type="entry name" value="Cytidine_deaminase-like"/>
</dbReference>
<evidence type="ECO:0000256" key="1">
    <source>
        <dbReference type="ARBA" id="ARBA00022490"/>
    </source>
</evidence>
<dbReference type="PANTHER" id="PTHR30592">
    <property type="entry name" value="FORMATE DEHYDROGENASE"/>
    <property type="match status" value="1"/>
</dbReference>
<dbReference type="Proteomes" id="UP000218287">
    <property type="component" value="Chromosome"/>
</dbReference>
<dbReference type="HAMAP" id="MF_00187">
    <property type="entry name" value="FdhD"/>
    <property type="match status" value="1"/>
</dbReference>
<dbReference type="Gene3D" id="3.40.140.10">
    <property type="entry name" value="Cytidine Deaminase, domain 2"/>
    <property type="match status" value="1"/>
</dbReference>
<dbReference type="OrthoDB" id="9782042at2"/>
<keyword evidence="1 3" id="KW-0963">Cytoplasm</keyword>
<keyword evidence="5" id="KW-1185">Reference proteome</keyword>
<evidence type="ECO:0000256" key="3">
    <source>
        <dbReference type="HAMAP-Rule" id="MF_00187"/>
    </source>
</evidence>
<evidence type="ECO:0000313" key="5">
    <source>
        <dbReference type="Proteomes" id="UP000218287"/>
    </source>
</evidence>
<dbReference type="AlphaFoldDB" id="A0A1Z4GII9"/>
<dbReference type="GO" id="GO:0097163">
    <property type="term" value="F:sulfur carrier activity"/>
    <property type="evidence" value="ECO:0007669"/>
    <property type="project" value="UniProtKB-UniRule"/>
</dbReference>
<dbReference type="Gene3D" id="3.10.20.10">
    <property type="match status" value="1"/>
</dbReference>
<dbReference type="GO" id="GO:0016783">
    <property type="term" value="F:sulfurtransferase activity"/>
    <property type="evidence" value="ECO:0007669"/>
    <property type="project" value="InterPro"/>
</dbReference>
<feature type="binding site" evidence="3">
    <location>
        <begin position="261"/>
        <end position="266"/>
    </location>
    <ligand>
        <name>Mo-bis(molybdopterin guanine dinucleotide)</name>
        <dbReference type="ChEBI" id="CHEBI:60539"/>
    </ligand>
</feature>
<evidence type="ECO:0000256" key="2">
    <source>
        <dbReference type="ARBA" id="ARBA00023150"/>
    </source>
</evidence>
<reference evidence="4 5" key="1">
    <citation type="submission" date="2017-06" db="EMBL/GenBank/DDBJ databases">
        <title>Genome sequencing of cyanobaciteial culture collection at National Institute for Environmental Studies (NIES).</title>
        <authorList>
            <person name="Hirose Y."/>
            <person name="Shimura Y."/>
            <person name="Fujisawa T."/>
            <person name="Nakamura Y."/>
            <person name="Kawachi M."/>
        </authorList>
    </citation>
    <scope>NUCLEOTIDE SEQUENCE [LARGE SCALE GENOMIC DNA]</scope>
    <source>
        <strain evidence="4 5">NIES-21</strain>
    </source>
</reference>
<organism evidence="4 5">
    <name type="scientific">Anabaenopsis circularis NIES-21</name>
    <dbReference type="NCBI Taxonomy" id="1085406"/>
    <lineage>
        <taxon>Bacteria</taxon>
        <taxon>Bacillati</taxon>
        <taxon>Cyanobacteriota</taxon>
        <taxon>Cyanophyceae</taxon>
        <taxon>Nostocales</taxon>
        <taxon>Nodulariaceae</taxon>
        <taxon>Anabaenopsis</taxon>
    </lineage>
</organism>
<comment type="function">
    <text evidence="3">Required for formate dehydrogenase (FDH) activity. Acts as a sulfur carrier protein that transfers sulfur from IscS to the molybdenum cofactor prior to its insertion into FDH.</text>
</comment>
<dbReference type="PIRSF" id="PIRSF015626">
    <property type="entry name" value="FdhD"/>
    <property type="match status" value="1"/>
</dbReference>
<keyword evidence="2 3" id="KW-0501">Molybdenum cofactor biosynthesis</keyword>
<protein>
    <recommendedName>
        <fullName evidence="3">Sulfur carrier protein FdhD</fullName>
    </recommendedName>
</protein>
<accession>A0A1Z4GII9</accession>
<comment type="similarity">
    <text evidence="3">Belongs to the FdhD family.</text>
</comment>